<evidence type="ECO:0008006" key="3">
    <source>
        <dbReference type="Google" id="ProtNLM"/>
    </source>
</evidence>
<proteinExistence type="predicted"/>
<dbReference type="EMBL" id="WOTH01000002">
    <property type="protein sequence ID" value="NHO52715.1"/>
    <property type="molecule type" value="Genomic_DNA"/>
</dbReference>
<dbReference type="RefSeq" id="WP_166312840.1">
    <property type="nucleotide sequence ID" value="NZ_WOTH01000002.1"/>
</dbReference>
<dbReference type="SUPFAM" id="SSF50969">
    <property type="entry name" value="YVTN repeat-like/Quinoprotein amine dehydrogenase"/>
    <property type="match status" value="1"/>
</dbReference>
<dbReference type="Proteomes" id="UP000597459">
    <property type="component" value="Unassembled WGS sequence"/>
</dbReference>
<dbReference type="Pfam" id="PF00400">
    <property type="entry name" value="WD40"/>
    <property type="match status" value="1"/>
</dbReference>
<evidence type="ECO:0000313" key="2">
    <source>
        <dbReference type="Proteomes" id="UP000597459"/>
    </source>
</evidence>
<protein>
    <recommendedName>
        <fullName evidence="3">WD40 repeat domain-containing protein</fullName>
    </recommendedName>
</protein>
<reference evidence="1" key="1">
    <citation type="submission" date="2019-11" db="EMBL/GenBank/DDBJ databases">
        <title>Description of new Acetobacter species.</title>
        <authorList>
            <person name="Cleenwerck I."/>
            <person name="Sombolestani A.S."/>
        </authorList>
    </citation>
    <scope>NUCLEOTIDE SEQUENCE</scope>
    <source>
        <strain evidence="1">LMG 1626</strain>
    </source>
</reference>
<dbReference type="InterPro" id="IPR015943">
    <property type="entry name" value="WD40/YVTN_repeat-like_dom_sf"/>
</dbReference>
<keyword evidence="2" id="KW-1185">Reference proteome</keyword>
<dbReference type="InterPro" id="IPR011044">
    <property type="entry name" value="Quino_amine_DH_bsu"/>
</dbReference>
<accession>A0A967B2V7</accession>
<dbReference type="InterPro" id="IPR001680">
    <property type="entry name" value="WD40_rpt"/>
</dbReference>
<sequence>MIKVFLSIIIFSVVHLIKMFEKKTPKAPMTINPDDIRYVKTACFPPLRQCQGIAISPSGKYIATIGLFGHNILIYKPDGTLVRDIPRNETYLVRDLFFRNDHELIAPAGANAGPDAMLEIWNVGNDSTSVVINGQHPGEGSRYNSVNRYASSGDIVVVKPKGGLDEVAFINLSTNTSRCIDVSKLLGQPLGFTNIAISKDGKFIALHDIFSHIYIIDAEKEKVVHTISAYSQGNKVGSLAFSPDGTKLVSGIGPAFSIGASEAKERSQGIKIWDTRDGRLLRSIETGVMDIMQLSWSRDGKIIAGITMEKSLFLSLETNTPQRNFA</sequence>
<organism evidence="1 2">
    <name type="scientific">Acetobacter estunensis</name>
    <dbReference type="NCBI Taxonomy" id="104097"/>
    <lineage>
        <taxon>Bacteria</taxon>
        <taxon>Pseudomonadati</taxon>
        <taxon>Pseudomonadota</taxon>
        <taxon>Alphaproteobacteria</taxon>
        <taxon>Acetobacterales</taxon>
        <taxon>Acetobacteraceae</taxon>
        <taxon>Acetobacter</taxon>
    </lineage>
</organism>
<gene>
    <name evidence="1" type="ORF">GOB87_01880</name>
</gene>
<dbReference type="Gene3D" id="2.130.10.10">
    <property type="entry name" value="YVTN repeat-like/Quinoprotein amine dehydrogenase"/>
    <property type="match status" value="2"/>
</dbReference>
<evidence type="ECO:0000313" key="1">
    <source>
        <dbReference type="EMBL" id="NHO52715.1"/>
    </source>
</evidence>
<name>A0A967B2V7_9PROT</name>
<dbReference type="AlphaFoldDB" id="A0A967B2V7"/>
<comment type="caution">
    <text evidence="1">The sequence shown here is derived from an EMBL/GenBank/DDBJ whole genome shotgun (WGS) entry which is preliminary data.</text>
</comment>